<reference evidence="1 2" key="1">
    <citation type="submission" date="2022-05" db="EMBL/GenBank/DDBJ databases">
        <title>Genome Sequencing of Bee-Associated Microbes.</title>
        <authorList>
            <person name="Dunlap C."/>
        </authorList>
    </citation>
    <scope>NUCLEOTIDE SEQUENCE [LARGE SCALE GENOMIC DNA]</scope>
    <source>
        <strain evidence="1 2">NRRL B-23120</strain>
    </source>
</reference>
<sequence length="69" mass="7611">MFDGAELGKATPAHPDNVEAALSTYEEALFPRSEAATTVAHQNHELFCFDDRVPFGLIDILVSKERFSS</sequence>
<evidence type="ECO:0000313" key="1">
    <source>
        <dbReference type="EMBL" id="MCY9596317.1"/>
    </source>
</evidence>
<evidence type="ECO:0000313" key="2">
    <source>
        <dbReference type="Proteomes" id="UP001527202"/>
    </source>
</evidence>
<protein>
    <recommendedName>
        <fullName evidence="3">FAD-binding domain-containing protein</fullName>
    </recommendedName>
</protein>
<name>A0ABT4FH12_9BACL</name>
<dbReference type="EMBL" id="JAMDMJ010000013">
    <property type="protein sequence ID" value="MCY9596317.1"/>
    <property type="molecule type" value="Genomic_DNA"/>
</dbReference>
<dbReference type="GeneID" id="95379071"/>
<proteinExistence type="predicted"/>
<keyword evidence="2" id="KW-1185">Reference proteome</keyword>
<dbReference type="Proteomes" id="UP001527202">
    <property type="component" value="Unassembled WGS sequence"/>
</dbReference>
<dbReference type="RefSeq" id="WP_241688682.1">
    <property type="nucleotide sequence ID" value="NZ_CP026520.1"/>
</dbReference>
<evidence type="ECO:0008006" key="3">
    <source>
        <dbReference type="Google" id="ProtNLM"/>
    </source>
</evidence>
<gene>
    <name evidence="1" type="ORF">M5X16_11090</name>
</gene>
<comment type="caution">
    <text evidence="1">The sequence shown here is derived from an EMBL/GenBank/DDBJ whole genome shotgun (WGS) entry which is preliminary data.</text>
</comment>
<accession>A0ABT4FH12</accession>
<organism evidence="1 2">
    <name type="scientific">Paenibacillus chitinolyticus</name>
    <dbReference type="NCBI Taxonomy" id="79263"/>
    <lineage>
        <taxon>Bacteria</taxon>
        <taxon>Bacillati</taxon>
        <taxon>Bacillota</taxon>
        <taxon>Bacilli</taxon>
        <taxon>Bacillales</taxon>
        <taxon>Paenibacillaceae</taxon>
        <taxon>Paenibacillus</taxon>
    </lineage>
</organism>